<evidence type="ECO:0000256" key="1">
    <source>
        <dbReference type="SAM" id="MobiDB-lite"/>
    </source>
</evidence>
<evidence type="ECO:0000313" key="3">
    <source>
        <dbReference type="Proteomes" id="UP000784294"/>
    </source>
</evidence>
<name>A0A448WAY4_9PLAT</name>
<feature type="region of interest" description="Disordered" evidence="1">
    <location>
        <begin position="43"/>
        <end position="62"/>
    </location>
</feature>
<feature type="region of interest" description="Disordered" evidence="1">
    <location>
        <begin position="387"/>
        <end position="452"/>
    </location>
</feature>
<feature type="non-terminal residue" evidence="2">
    <location>
        <position position="452"/>
    </location>
</feature>
<dbReference type="Proteomes" id="UP000784294">
    <property type="component" value="Unassembled WGS sequence"/>
</dbReference>
<dbReference type="AlphaFoldDB" id="A0A448WAY4"/>
<sequence length="452" mass="49198">MTGSATRASLSNNQNPTSRSSVVPFHHPLARLPALVHYSNSTRYRPSLKRPPSSGLPTASPPASAVVITTRVMGRFAHALVHVVSARLSRVSPEPNLATANGAVCSKPRVPKMRDSDPATIGRLHRVFFRRQSGGGSRRKFVRRPTQTVGEIRVCRPVRWSRCAPQRREVLGRKLWIESHLDSTFIISINKIVQRRTGCGEDGLPKEGEHRFSARLSTPDGPGVRIRPDPDWLGRESDACRGGGKVISGPRAAAKLDLIVLPTIEFVFRGRVKEETATQAVGRCVQGGVKSEDWLGSLAFRCLRNGQSCGDVGLRRDDVGQQSWRPETALAIRSSSRTRFPAVSPAVQSLHVEGLEPGTSTGAHSMLLTAPMLPLLHISEPRPALLPHGDGLARLPRPSGRLALGRRPRRRPRPPPLRPDTVSRHAGRPRLVAPLRRAPTPAIDDGDGDGDG</sequence>
<feature type="compositionally biased region" description="Low complexity" evidence="1">
    <location>
        <begin position="392"/>
        <end position="403"/>
    </location>
</feature>
<protein>
    <submittedName>
        <fullName evidence="2">Uncharacterized protein</fullName>
    </submittedName>
</protein>
<accession>A0A448WAY4</accession>
<organism evidence="2 3">
    <name type="scientific">Protopolystoma xenopodis</name>
    <dbReference type="NCBI Taxonomy" id="117903"/>
    <lineage>
        <taxon>Eukaryota</taxon>
        <taxon>Metazoa</taxon>
        <taxon>Spiralia</taxon>
        <taxon>Lophotrochozoa</taxon>
        <taxon>Platyhelminthes</taxon>
        <taxon>Monogenea</taxon>
        <taxon>Polyopisthocotylea</taxon>
        <taxon>Polystomatidea</taxon>
        <taxon>Polystomatidae</taxon>
        <taxon>Protopolystoma</taxon>
    </lineage>
</organism>
<evidence type="ECO:0000313" key="2">
    <source>
        <dbReference type="EMBL" id="VEL07307.1"/>
    </source>
</evidence>
<feature type="compositionally biased region" description="Low complexity" evidence="1">
    <location>
        <begin position="429"/>
        <end position="442"/>
    </location>
</feature>
<feature type="compositionally biased region" description="Basic residues" evidence="1">
    <location>
        <begin position="404"/>
        <end position="413"/>
    </location>
</feature>
<feature type="compositionally biased region" description="Polar residues" evidence="1">
    <location>
        <begin position="1"/>
        <end position="21"/>
    </location>
</feature>
<gene>
    <name evidence="2" type="ORF">PXEA_LOCUS747</name>
</gene>
<proteinExistence type="predicted"/>
<feature type="region of interest" description="Disordered" evidence="1">
    <location>
        <begin position="1"/>
        <end position="23"/>
    </location>
</feature>
<keyword evidence="3" id="KW-1185">Reference proteome</keyword>
<comment type="caution">
    <text evidence="2">The sequence shown here is derived from an EMBL/GenBank/DDBJ whole genome shotgun (WGS) entry which is preliminary data.</text>
</comment>
<reference evidence="2" key="1">
    <citation type="submission" date="2018-11" db="EMBL/GenBank/DDBJ databases">
        <authorList>
            <consortium name="Pathogen Informatics"/>
        </authorList>
    </citation>
    <scope>NUCLEOTIDE SEQUENCE</scope>
</reference>
<dbReference type="EMBL" id="CAAALY010001457">
    <property type="protein sequence ID" value="VEL07307.1"/>
    <property type="molecule type" value="Genomic_DNA"/>
</dbReference>